<organism evidence="4 5">
    <name type="scientific">Legionella brunensis</name>
    <dbReference type="NCBI Taxonomy" id="29422"/>
    <lineage>
        <taxon>Bacteria</taxon>
        <taxon>Pseudomonadati</taxon>
        <taxon>Pseudomonadota</taxon>
        <taxon>Gammaproteobacteria</taxon>
        <taxon>Legionellales</taxon>
        <taxon>Legionellaceae</taxon>
        <taxon>Legionella</taxon>
    </lineage>
</organism>
<keyword evidence="2" id="KW-1133">Transmembrane helix</keyword>
<evidence type="ECO:0000313" key="5">
    <source>
        <dbReference type="Proteomes" id="UP000054742"/>
    </source>
</evidence>
<name>A0A0W0SU86_9GAMM</name>
<dbReference type="STRING" id="29422.Lbru_0163"/>
<protein>
    <recommendedName>
        <fullName evidence="6">Transmembrane protein</fullName>
    </recommendedName>
</protein>
<dbReference type="PATRIC" id="fig|29422.6.peg.167"/>
<dbReference type="OrthoDB" id="5654406at2"/>
<evidence type="ECO:0000256" key="2">
    <source>
        <dbReference type="SAM" id="Phobius"/>
    </source>
</evidence>
<accession>A0A0W0SU86</accession>
<dbReference type="EMBL" id="LNXV01000003">
    <property type="protein sequence ID" value="KTC86934.1"/>
    <property type="molecule type" value="Genomic_DNA"/>
</dbReference>
<feature type="compositionally biased region" description="Basic and acidic residues" evidence="1">
    <location>
        <begin position="157"/>
        <end position="174"/>
    </location>
</feature>
<evidence type="ECO:0000256" key="1">
    <source>
        <dbReference type="SAM" id="MobiDB-lite"/>
    </source>
</evidence>
<feature type="transmembrane region" description="Helical" evidence="2">
    <location>
        <begin position="70"/>
        <end position="90"/>
    </location>
</feature>
<proteinExistence type="predicted"/>
<evidence type="ECO:0008006" key="6">
    <source>
        <dbReference type="Google" id="ProtNLM"/>
    </source>
</evidence>
<evidence type="ECO:0000256" key="3">
    <source>
        <dbReference type="SAM" id="SignalP"/>
    </source>
</evidence>
<feature type="chain" id="PRO_5006912373" description="Transmembrane protein" evidence="3">
    <location>
        <begin position="28"/>
        <end position="185"/>
    </location>
</feature>
<feature type="region of interest" description="Disordered" evidence="1">
    <location>
        <begin position="132"/>
        <end position="185"/>
    </location>
</feature>
<sequence>MWRFIRRHWAASLAVLLAVLTAAAAVAAVVAFPPSILAIANFSVFGATPFAFLSTLSFPAAVASIGAMTFAASLTASTLFNAVVSIYNFMNTLIQPKSFTYEFQLKSNVEDDEEDLDESPSLMSKLLGCCKKKPEEPKPPVNEEPNQFKDNLFPEQKPTKPAEEMPSENKKEEGSDLGASSVVLN</sequence>
<evidence type="ECO:0000313" key="4">
    <source>
        <dbReference type="EMBL" id="KTC86934.1"/>
    </source>
</evidence>
<gene>
    <name evidence="4" type="ORF">Lbru_0163</name>
</gene>
<keyword evidence="3" id="KW-0732">Signal</keyword>
<keyword evidence="5" id="KW-1185">Reference proteome</keyword>
<keyword evidence="2" id="KW-0472">Membrane</keyword>
<feature type="signal peptide" evidence="3">
    <location>
        <begin position="1"/>
        <end position="27"/>
    </location>
</feature>
<reference evidence="4 5" key="1">
    <citation type="submission" date="2015-11" db="EMBL/GenBank/DDBJ databases">
        <title>Genomic analysis of 38 Legionella species identifies large and diverse effector repertoires.</title>
        <authorList>
            <person name="Burstein D."/>
            <person name="Amaro F."/>
            <person name="Zusman T."/>
            <person name="Lifshitz Z."/>
            <person name="Cohen O."/>
            <person name="Gilbert J.A."/>
            <person name="Pupko T."/>
            <person name="Shuman H.A."/>
            <person name="Segal G."/>
        </authorList>
    </citation>
    <scope>NUCLEOTIDE SEQUENCE [LARGE SCALE GENOMIC DNA]</scope>
    <source>
        <strain evidence="4 5">ATCC 43878</strain>
    </source>
</reference>
<dbReference type="Proteomes" id="UP000054742">
    <property type="component" value="Unassembled WGS sequence"/>
</dbReference>
<keyword evidence="2" id="KW-0812">Transmembrane</keyword>
<dbReference type="AlphaFoldDB" id="A0A0W0SU86"/>
<comment type="caution">
    <text evidence="4">The sequence shown here is derived from an EMBL/GenBank/DDBJ whole genome shotgun (WGS) entry which is preliminary data.</text>
</comment>
<dbReference type="RefSeq" id="WP_058440279.1">
    <property type="nucleotide sequence ID" value="NZ_CAAAHU010000001.1"/>
</dbReference>
<feature type="transmembrane region" description="Helical" evidence="2">
    <location>
        <begin position="37"/>
        <end position="58"/>
    </location>
</feature>